<sequence>MSFKALLLTAVMASSALAANNLNFIYSRGDFATGGPGGTQTGHDSGLTITDNTGKELYSESYPGNASPCANPNMELKIKSSCWEGEFSFNCAASAFGRINGCEVKAGDEKFPGKVDSDENFTGISVSVQDVCGGGFATGGIVGRELLLRLRLTTLKCRRAHDWVRVFQGLFGFL</sequence>
<keyword evidence="3" id="KW-1185">Reference proteome</keyword>
<evidence type="ECO:0008006" key="4">
    <source>
        <dbReference type="Google" id="ProtNLM"/>
    </source>
</evidence>
<dbReference type="AlphaFoldDB" id="A0A8H5VNE5"/>
<feature type="chain" id="PRO_5034986967" description="Cyanovirin-N domain-containing protein" evidence="1">
    <location>
        <begin position="19"/>
        <end position="174"/>
    </location>
</feature>
<dbReference type="EMBL" id="JAAQRI010000212">
    <property type="protein sequence ID" value="KAF5627229.1"/>
    <property type="molecule type" value="Genomic_DNA"/>
</dbReference>
<evidence type="ECO:0000313" key="2">
    <source>
        <dbReference type="EMBL" id="KAF5627229.1"/>
    </source>
</evidence>
<evidence type="ECO:0000313" key="3">
    <source>
        <dbReference type="Proteomes" id="UP000530670"/>
    </source>
</evidence>
<organism evidence="2 3">
    <name type="scientific">Fusarium tjaetaba</name>
    <dbReference type="NCBI Taxonomy" id="1567544"/>
    <lineage>
        <taxon>Eukaryota</taxon>
        <taxon>Fungi</taxon>
        <taxon>Dikarya</taxon>
        <taxon>Ascomycota</taxon>
        <taxon>Pezizomycotina</taxon>
        <taxon>Sordariomycetes</taxon>
        <taxon>Hypocreomycetidae</taxon>
        <taxon>Hypocreales</taxon>
        <taxon>Nectriaceae</taxon>
        <taxon>Fusarium</taxon>
        <taxon>Fusarium fujikuroi species complex</taxon>
    </lineage>
</organism>
<name>A0A8H5VNE5_9HYPO</name>
<proteinExistence type="predicted"/>
<reference evidence="2 3" key="1">
    <citation type="submission" date="2020-05" db="EMBL/GenBank/DDBJ databases">
        <title>Identification and distribution of gene clusters putatively required for synthesis of sphingolipid metabolism inhibitors in phylogenetically diverse species of the filamentous fungus Fusarium.</title>
        <authorList>
            <person name="Kim H.-S."/>
            <person name="Busman M."/>
            <person name="Brown D.W."/>
            <person name="Divon H."/>
            <person name="Uhlig S."/>
            <person name="Proctor R.H."/>
        </authorList>
    </citation>
    <scope>NUCLEOTIDE SEQUENCE [LARGE SCALE GENOMIC DNA]</scope>
    <source>
        <strain evidence="2 3">NRRL 66243</strain>
    </source>
</reference>
<dbReference type="GeneID" id="59308493"/>
<protein>
    <recommendedName>
        <fullName evidence="4">Cyanovirin-N domain-containing protein</fullName>
    </recommendedName>
</protein>
<evidence type="ECO:0000256" key="1">
    <source>
        <dbReference type="SAM" id="SignalP"/>
    </source>
</evidence>
<keyword evidence="1" id="KW-0732">Signal</keyword>
<accession>A0A8H5VNE5</accession>
<gene>
    <name evidence="2" type="ORF">FTJAE_9314</name>
</gene>
<dbReference type="OrthoDB" id="4387630at2759"/>
<comment type="caution">
    <text evidence="2">The sequence shown here is derived from an EMBL/GenBank/DDBJ whole genome shotgun (WGS) entry which is preliminary data.</text>
</comment>
<dbReference type="RefSeq" id="XP_037203566.1">
    <property type="nucleotide sequence ID" value="XM_037356223.1"/>
</dbReference>
<dbReference type="Proteomes" id="UP000530670">
    <property type="component" value="Unassembled WGS sequence"/>
</dbReference>
<feature type="signal peptide" evidence="1">
    <location>
        <begin position="1"/>
        <end position="18"/>
    </location>
</feature>